<keyword evidence="7" id="KW-0256">Endoplasmic reticulum</keyword>
<comment type="caution">
    <text evidence="11">The sequence shown here is derived from an EMBL/GenBank/DDBJ whole genome shotgun (WGS) entry which is preliminary data.</text>
</comment>
<dbReference type="InterPro" id="IPR007315">
    <property type="entry name" value="PIG-V/Gpi18"/>
</dbReference>
<dbReference type="RefSeq" id="WP_273940731.1">
    <property type="nucleotide sequence ID" value="NZ_CP097263.1"/>
</dbReference>
<proteinExistence type="predicted"/>
<name>A0ABV6MU81_9PSEU</name>
<dbReference type="PANTHER" id="PTHR12468:SF2">
    <property type="entry name" value="GPI MANNOSYLTRANSFERASE 2"/>
    <property type="match status" value="1"/>
</dbReference>
<evidence type="ECO:0000256" key="7">
    <source>
        <dbReference type="ARBA" id="ARBA00022824"/>
    </source>
</evidence>
<evidence type="ECO:0000256" key="9">
    <source>
        <dbReference type="ARBA" id="ARBA00023136"/>
    </source>
</evidence>
<dbReference type="Proteomes" id="UP001589810">
    <property type="component" value="Unassembled WGS sequence"/>
</dbReference>
<feature type="transmembrane region" description="Helical" evidence="10">
    <location>
        <begin position="218"/>
        <end position="247"/>
    </location>
</feature>
<reference evidence="11 12" key="1">
    <citation type="submission" date="2024-09" db="EMBL/GenBank/DDBJ databases">
        <authorList>
            <person name="Sun Q."/>
            <person name="Mori K."/>
        </authorList>
    </citation>
    <scope>NUCLEOTIDE SEQUENCE [LARGE SCALE GENOMIC DNA]</scope>
    <source>
        <strain evidence="11 12">TBRC 1432</strain>
    </source>
</reference>
<evidence type="ECO:0000256" key="6">
    <source>
        <dbReference type="ARBA" id="ARBA00022692"/>
    </source>
</evidence>
<evidence type="ECO:0000256" key="2">
    <source>
        <dbReference type="ARBA" id="ARBA00004687"/>
    </source>
</evidence>
<feature type="transmembrane region" description="Helical" evidence="10">
    <location>
        <begin position="411"/>
        <end position="429"/>
    </location>
</feature>
<keyword evidence="8 10" id="KW-1133">Transmembrane helix</keyword>
<protein>
    <recommendedName>
        <fullName evidence="13">Integral membrane protein</fullName>
    </recommendedName>
</protein>
<gene>
    <name evidence="11" type="ORF">ACFFH7_17920</name>
</gene>
<feature type="transmembrane region" description="Helical" evidence="10">
    <location>
        <begin position="335"/>
        <end position="353"/>
    </location>
</feature>
<evidence type="ECO:0000256" key="4">
    <source>
        <dbReference type="ARBA" id="ARBA00022676"/>
    </source>
</evidence>
<evidence type="ECO:0000256" key="10">
    <source>
        <dbReference type="SAM" id="Phobius"/>
    </source>
</evidence>
<dbReference type="EMBL" id="JBHLUD010000005">
    <property type="protein sequence ID" value="MFC0543386.1"/>
    <property type="molecule type" value="Genomic_DNA"/>
</dbReference>
<comment type="pathway">
    <text evidence="2">Glycolipid biosynthesis; glycosylphosphatidylinositol-anchor biosynthesis.</text>
</comment>
<feature type="transmembrane region" description="Helical" evidence="10">
    <location>
        <begin position="360"/>
        <end position="379"/>
    </location>
</feature>
<accession>A0ABV6MU81</accession>
<keyword evidence="12" id="KW-1185">Reference proteome</keyword>
<evidence type="ECO:0000313" key="12">
    <source>
        <dbReference type="Proteomes" id="UP001589810"/>
    </source>
</evidence>
<evidence type="ECO:0000256" key="3">
    <source>
        <dbReference type="ARBA" id="ARBA00022502"/>
    </source>
</evidence>
<dbReference type="PANTHER" id="PTHR12468">
    <property type="entry name" value="GPI MANNOSYLTRANSFERASE 2"/>
    <property type="match status" value="1"/>
</dbReference>
<comment type="subcellular location">
    <subcellularLocation>
        <location evidence="1">Endoplasmic reticulum membrane</location>
        <topology evidence="1">Multi-pass membrane protein</topology>
    </subcellularLocation>
</comment>
<keyword evidence="6 10" id="KW-0812">Transmembrane</keyword>
<sequence length="434" mass="49087">MTATRVESPPSASPDLLEPVRPRRTAPLSWWHRLSTAWREALWAFLLSRVMLVFITFVATSKGGPGGFQCLSQPVDCVKTWRHFDVGYYLQIAAHGYWDPHLPARWAADGSRFNGEYPEAVAFFPLWPKLLGWLSTPFGRTYWHAFYVGLALAAVLTLVTYWLLYKLISEQFDDRVARWTLFFFAFSPFAIFYASGYGEVLFLPLALLVFLFARRERWWLAGLCGLLAALTRPNAVLLVIVFAVALVRIYGFRGLFTPRDLGAKLKIVGAAALVPAGVGLYMAYLWVKWGEPLAFVRWQTDYWHRTTQWPWQPIVRAVDVVIHSTTIAGSNPTDSLWELVWIAVPLIAVALTWRRMPVEYSLFTTAVFLMTITVASPEGEPLLSITRHLAGAFPVAVAYGLLAGRNRPRQLLLVLSLAFFGLFTAYFVTGRWVA</sequence>
<evidence type="ECO:0008006" key="13">
    <source>
        <dbReference type="Google" id="ProtNLM"/>
    </source>
</evidence>
<keyword evidence="4" id="KW-0328">Glycosyltransferase</keyword>
<feature type="transmembrane region" description="Helical" evidence="10">
    <location>
        <begin position="41"/>
        <end position="59"/>
    </location>
</feature>
<keyword evidence="9 10" id="KW-0472">Membrane</keyword>
<feature type="transmembrane region" description="Helical" evidence="10">
    <location>
        <begin position="142"/>
        <end position="164"/>
    </location>
</feature>
<feature type="transmembrane region" description="Helical" evidence="10">
    <location>
        <begin position="176"/>
        <end position="198"/>
    </location>
</feature>
<keyword evidence="3" id="KW-0337">GPI-anchor biosynthesis</keyword>
<evidence type="ECO:0000256" key="1">
    <source>
        <dbReference type="ARBA" id="ARBA00004477"/>
    </source>
</evidence>
<evidence type="ECO:0000256" key="5">
    <source>
        <dbReference type="ARBA" id="ARBA00022679"/>
    </source>
</evidence>
<evidence type="ECO:0000256" key="8">
    <source>
        <dbReference type="ARBA" id="ARBA00022989"/>
    </source>
</evidence>
<evidence type="ECO:0000313" key="11">
    <source>
        <dbReference type="EMBL" id="MFC0543386.1"/>
    </source>
</evidence>
<keyword evidence="5" id="KW-0808">Transferase</keyword>
<organism evidence="11 12">
    <name type="scientific">Kutzneria chonburiensis</name>
    <dbReference type="NCBI Taxonomy" id="1483604"/>
    <lineage>
        <taxon>Bacteria</taxon>
        <taxon>Bacillati</taxon>
        <taxon>Actinomycetota</taxon>
        <taxon>Actinomycetes</taxon>
        <taxon>Pseudonocardiales</taxon>
        <taxon>Pseudonocardiaceae</taxon>
        <taxon>Kutzneria</taxon>
    </lineage>
</organism>
<feature type="transmembrane region" description="Helical" evidence="10">
    <location>
        <begin position="267"/>
        <end position="287"/>
    </location>
</feature>
<feature type="transmembrane region" description="Helical" evidence="10">
    <location>
        <begin position="385"/>
        <end position="404"/>
    </location>
</feature>